<dbReference type="Pfam" id="PF21084">
    <property type="entry name" value="WHD_DUF4423_like"/>
    <property type="match status" value="1"/>
</dbReference>
<dbReference type="NCBIfam" id="TIGR03604">
    <property type="entry name" value="TOMM_cyclo_SagD"/>
    <property type="match status" value="1"/>
</dbReference>
<evidence type="ECO:0000259" key="1">
    <source>
        <dbReference type="PROSITE" id="PS51664"/>
    </source>
</evidence>
<feature type="domain" description="YcaO" evidence="1">
    <location>
        <begin position="404"/>
        <end position="777"/>
    </location>
</feature>
<dbReference type="NCBIfam" id="TIGR03882">
    <property type="entry name" value="cyclo_dehyd_2"/>
    <property type="match status" value="1"/>
</dbReference>
<name>A0A849AA94_9ACTN</name>
<sequence>MHTQPRLKANYQVEVVDGRRVFLLAEGKHFVLDNPVVAALVPLLDGSHTVMDLVARLAPVVGPAQSFAALRTLEAGGHLAEGSLAGAAGALDEAELAWWDIHELTPSDEPATVQLAAVGAADAVAADVRDGLLRAGVRVQSATVDELSAQPGGALPVVLVDDYLDPALDGLNRAFLTAEQPWLIARPLGRELWLGPLLTPGSTGCWACLEQRITGNRQVERYLAGRADRTGAGGRHRDAERRAGAVAAHPVTARHPAAVQVFTGLLGAELVRRQSGAGGGTLDGRLVTIDLKTLAVDEHQLIAQPQCRRCGDPALVSQRSPKVVLSPAQASHTTDGGFRVQPPQQTFDRLSKHISPVLGAVTVLSAHDVGGNGVTYSFTAGHNFAMVNDNMDLLRRNLRGQSGGKGRTEIQAKVSAICEAVERYCAVWRSDEPVVRSSFAALGAGEAVHPADLLLFSDRQQANAAAWNADPANRLHLVPEPFDQNRPIDWSRAWSLTNSTERLVPAGIAWYGHPDLAEHFYCVGDSNGSAAGNTIEEAVLQGFCELAERDAVAIWWYNRLRRRGFDLASLDDPYVRTLQQFYAGMGRDIWVLDITTDLGIPTFVAGSHRDHAVQDVMVGFGAHPDARTALFRALTELNQFLPFVDQRDDDGNTIYRTDDLETLDWCRTARVEDQPWLLPDPGQPPATLADFAELGTSDLADTVQWCVNRAAEVDVEVMVLNQTRPEIELSVVKVLAPGLRHFWRRLGPGRLYDVPVAMGWRAEPLDESALNPYSVFF</sequence>
<gene>
    <name evidence="2" type="ORF">HKD39_17380</name>
</gene>
<dbReference type="AlphaFoldDB" id="A0A849AA94"/>
<dbReference type="InterPro" id="IPR049274">
    <property type="entry name" value="LynD/TruD_wHTH-like"/>
</dbReference>
<dbReference type="Gene3D" id="3.90.930.60">
    <property type="match status" value="1"/>
</dbReference>
<dbReference type="Gene3D" id="3.30.1330.230">
    <property type="match status" value="1"/>
</dbReference>
<accession>A0A849AA94</accession>
<dbReference type="PROSITE" id="PS51664">
    <property type="entry name" value="YCAO"/>
    <property type="match status" value="1"/>
</dbReference>
<dbReference type="Gene3D" id="3.30.160.660">
    <property type="match status" value="1"/>
</dbReference>
<protein>
    <submittedName>
        <fullName evidence="2">TOMM leader peptide-binding protein</fullName>
    </submittedName>
</protein>
<reference evidence="2 3" key="1">
    <citation type="submission" date="2020-05" db="EMBL/GenBank/DDBJ databases">
        <title>Nakamurella sp. DB0629 isolated from air conditioner.</title>
        <authorList>
            <person name="Kim D.H."/>
            <person name="Kim D.-U."/>
        </authorList>
    </citation>
    <scope>NUCLEOTIDE SEQUENCE [LARGE SCALE GENOMIC DNA]</scope>
    <source>
        <strain evidence="2 3">DB0629</strain>
    </source>
</reference>
<dbReference type="NCBIfam" id="TIGR00702">
    <property type="entry name" value="YcaO-type kinase domain"/>
    <property type="match status" value="1"/>
</dbReference>
<dbReference type="PANTHER" id="PTHR37809:SF1">
    <property type="entry name" value="RIBOSOMAL PROTEIN S12 METHYLTHIOTRANSFERASE ACCESSORY FACTOR YCAO"/>
    <property type="match status" value="1"/>
</dbReference>
<dbReference type="Pfam" id="PF02624">
    <property type="entry name" value="YcaO"/>
    <property type="match status" value="1"/>
</dbReference>
<comment type="caution">
    <text evidence="2">The sequence shown here is derived from an EMBL/GenBank/DDBJ whole genome shotgun (WGS) entry which is preliminary data.</text>
</comment>
<dbReference type="InterPro" id="IPR022291">
    <property type="entry name" value="Bacteriocin_synth_cyclodeHase"/>
</dbReference>
<organism evidence="2 3">
    <name type="scientific">Nakamurella aerolata</name>
    <dbReference type="NCBI Taxonomy" id="1656892"/>
    <lineage>
        <taxon>Bacteria</taxon>
        <taxon>Bacillati</taxon>
        <taxon>Actinomycetota</taxon>
        <taxon>Actinomycetes</taxon>
        <taxon>Nakamurellales</taxon>
        <taxon>Nakamurellaceae</taxon>
        <taxon>Nakamurella</taxon>
    </lineage>
</organism>
<dbReference type="EMBL" id="JABEND010000013">
    <property type="protein sequence ID" value="NNG37439.1"/>
    <property type="molecule type" value="Genomic_DNA"/>
</dbReference>
<keyword evidence="3" id="KW-1185">Reference proteome</keyword>
<dbReference type="InterPro" id="IPR003776">
    <property type="entry name" value="YcaO-like_dom"/>
</dbReference>
<dbReference type="RefSeq" id="WP_171201133.1">
    <property type="nucleotide sequence ID" value="NZ_JABEND010000013.1"/>
</dbReference>
<dbReference type="Gene3D" id="3.40.50.720">
    <property type="entry name" value="NAD(P)-binding Rossmann-like Domain"/>
    <property type="match status" value="1"/>
</dbReference>
<evidence type="ECO:0000313" key="2">
    <source>
        <dbReference type="EMBL" id="NNG37439.1"/>
    </source>
</evidence>
<evidence type="ECO:0000313" key="3">
    <source>
        <dbReference type="Proteomes" id="UP000562984"/>
    </source>
</evidence>
<dbReference type="Proteomes" id="UP000562984">
    <property type="component" value="Unassembled WGS sequence"/>
</dbReference>
<dbReference type="Gene3D" id="3.30.40.250">
    <property type="match status" value="1"/>
</dbReference>
<proteinExistence type="predicted"/>
<dbReference type="InterPro" id="IPR027624">
    <property type="entry name" value="TOMM_cyclo_SagD"/>
</dbReference>
<dbReference type="PANTHER" id="PTHR37809">
    <property type="entry name" value="RIBOSOMAL PROTEIN S12 METHYLTHIOTRANSFERASE ACCESSORY FACTOR YCAO"/>
    <property type="match status" value="1"/>
</dbReference>